<proteinExistence type="predicted"/>
<feature type="region of interest" description="Disordered" evidence="1">
    <location>
        <begin position="401"/>
        <end position="432"/>
    </location>
</feature>
<feature type="transmembrane region" description="Helical" evidence="2">
    <location>
        <begin position="12"/>
        <end position="31"/>
    </location>
</feature>
<feature type="region of interest" description="Disordered" evidence="1">
    <location>
        <begin position="789"/>
        <end position="824"/>
    </location>
</feature>
<evidence type="ECO:0000313" key="4">
    <source>
        <dbReference type="EMBL" id="AIO00211.1"/>
    </source>
</evidence>
<feature type="region of interest" description="Disordered" evidence="1">
    <location>
        <begin position="514"/>
        <end position="558"/>
    </location>
</feature>
<keyword evidence="5" id="KW-1185">Reference proteome</keyword>
<reference evidence="4 5" key="1">
    <citation type="journal article" date="2015" name="Sci. Rep.">
        <title>The genome of Leishmania panamensis: insights into genomics of the L. (Viannia) subgenus.</title>
        <authorList>
            <person name="Llanes A."/>
            <person name="Restrepo C.M."/>
            <person name="Vecchio G.D."/>
            <person name="Anguizola F.J."/>
            <person name="Lleonart R."/>
        </authorList>
    </citation>
    <scope>NUCLEOTIDE SEQUENCE [LARGE SCALE GENOMIC DNA]</scope>
    <source>
        <strain evidence="4 5">MHOM/PA/94/PSC-1</strain>
    </source>
</reference>
<feature type="compositionally biased region" description="Basic and acidic residues" evidence="1">
    <location>
        <begin position="1071"/>
        <end position="1080"/>
    </location>
</feature>
<dbReference type="AlphaFoldDB" id="A0A088RWD3"/>
<dbReference type="Gene3D" id="1.10.150.50">
    <property type="entry name" value="Transcription Factor, Ets-1"/>
    <property type="match status" value="1"/>
</dbReference>
<evidence type="ECO:0000256" key="2">
    <source>
        <dbReference type="SAM" id="Phobius"/>
    </source>
</evidence>
<keyword evidence="2" id="KW-0472">Membrane</keyword>
<accession>A0A088RWD3</accession>
<organism evidence="4 5">
    <name type="scientific">Leishmania panamensis</name>
    <dbReference type="NCBI Taxonomy" id="5679"/>
    <lineage>
        <taxon>Eukaryota</taxon>
        <taxon>Discoba</taxon>
        <taxon>Euglenozoa</taxon>
        <taxon>Kinetoplastea</taxon>
        <taxon>Metakinetoplastina</taxon>
        <taxon>Trypanosomatida</taxon>
        <taxon>Trypanosomatidae</taxon>
        <taxon>Leishmaniinae</taxon>
        <taxon>Leishmania</taxon>
        <taxon>Leishmania guyanensis species complex</taxon>
    </lineage>
</organism>
<dbReference type="RefSeq" id="XP_010700868.1">
    <property type="nucleotide sequence ID" value="XM_010702566.1"/>
</dbReference>
<dbReference type="SUPFAM" id="SSF47769">
    <property type="entry name" value="SAM/Pointed domain"/>
    <property type="match status" value="1"/>
</dbReference>
<gene>
    <name evidence="4" type="ORF">LPMP_292640</name>
</gene>
<keyword evidence="2" id="KW-0812">Transmembrane</keyword>
<dbReference type="EMBL" id="CP009398">
    <property type="protein sequence ID" value="AIO00211.1"/>
    <property type="molecule type" value="Genomic_DNA"/>
</dbReference>
<evidence type="ECO:0000256" key="1">
    <source>
        <dbReference type="SAM" id="MobiDB-lite"/>
    </source>
</evidence>
<feature type="compositionally biased region" description="Acidic residues" evidence="1">
    <location>
        <begin position="1081"/>
        <end position="1090"/>
    </location>
</feature>
<dbReference type="InterPro" id="IPR013761">
    <property type="entry name" value="SAM/pointed_sf"/>
</dbReference>
<dbReference type="GeneID" id="22577027"/>
<evidence type="ECO:0000313" key="5">
    <source>
        <dbReference type="Proteomes" id="UP000063063"/>
    </source>
</evidence>
<dbReference type="eggNOG" id="ENOG502RZ1M">
    <property type="taxonomic scope" value="Eukaryota"/>
</dbReference>
<dbReference type="VEuPathDB" id="TriTrypDB:LPAL13_290028900"/>
<feature type="domain" description="SAM" evidence="3">
    <location>
        <begin position="50"/>
        <end position="95"/>
    </location>
</feature>
<dbReference type="Proteomes" id="UP000063063">
    <property type="component" value="Chromosome 29"/>
</dbReference>
<name>A0A088RWD3_LEIPA</name>
<dbReference type="PROSITE" id="PS50105">
    <property type="entry name" value="SAM_DOMAIN"/>
    <property type="match status" value="1"/>
</dbReference>
<dbReference type="KEGG" id="lpan:LPMP_292640"/>
<dbReference type="VEuPathDB" id="TriTrypDB:LPMP_292640"/>
<evidence type="ECO:0000259" key="3">
    <source>
        <dbReference type="PROSITE" id="PS50105"/>
    </source>
</evidence>
<protein>
    <recommendedName>
        <fullName evidence="3">SAM domain-containing protein</fullName>
    </recommendedName>
</protein>
<keyword evidence="2" id="KW-1133">Transmembrane helix</keyword>
<feature type="compositionally biased region" description="Basic and acidic residues" evidence="1">
    <location>
        <begin position="791"/>
        <end position="812"/>
    </location>
</feature>
<sequence length="1238" mass="134108">MPPSLSSHPLTIVAAAAGVVTGTAVFAWGILHWDRRQQRHEGPDSPDSSWTAQQVAAWLRENGVSKSSVMLCCRYRVDGDTLMRLTAQDLYHMSVPLRDARMILAAIEDIRNCPVILSSVLPRSVSRRRSSPSLRGAQLAVPSSAEQFEAAWRALVRTCTLPANNASPAEQQQRLAVYTGTLLESFQVLTVSEQAAALSLVAAAEKVRVFPSGNMSREVHPAPLSTDTPTDTSFSMEAMEEKLKPLHGMLDGFLDFLRSPDLDAVAPAEFEELGERVAAQVKRVLRVAEQLPPELKSLLRRKCDDVFEALSNRQRTMPGASGSKAPDRATLMQALRNVLSVVEDPALRALPTAQRMQVLSSLAKKAEAIEAIVAGSVSHAPKDAEVLSTVQSLLRIIQEETRSSQRQAEADAQPAADEEGEEEKVPAAEDADATGGSISVIVATVQDVQATLQSEAFQCAPAAAKVELCTSLLQRVTALEDNLAALPPPAQAMVRDLLLNTKKVLAVMMATAESEGGHGAEDLPAEDEADEEEQDSDGDAEAAQAEREKSERANSSTGIEASVAQLERIFDFLTSDSLGKATVRERQQVASKLLQRVEAIKVDVAAHDTQGTLIRELIGPLEELLFDMAGNHSASPEFLEITAPLRDVQLLLTSDSYRQLPRSEKLRIAGKVLPQLHQLTSSFSSLSDSERVAAEALVQPINEELLRLSRRCDPATGSAQEVLNRLQAVMRSIQGAEFTAMLPAERSSWATNTVAELDQLRDCCVTLGAKGEEVLPLIERLRNQLSGLLPDRSDAEGDEGHGDSCDGVHVSDGDNGEAQQKQEGKPVDLVWGAVRDSRAELLATERTATSLPPERLKRMLRVMSEAAELPGMSAQQEAALQEFGNLLRRHVEAMTGQVNDGGGGAKVADAESDCDEGNAALHALRRSLQMLMDEVHGENKATTAELSVVARKTEELISGADAANINWRGDSQCARAMRSILEALQQLRGSEDGASGARVPSKVESVLQSSLEGLIVNPPTSMEDFAPYIRVLELTQSSAEQLTNRELMQLKRLQEAVIKAMQQLPELPPPNREKYGPKADDEAEEGCNDEEVDRVEAVFDTLRQMSYKLREGPFSAEELDEFEKVQEDLARFLADEGVDVGDSIKAVREQIRLQREALTNGEAGDEEELELAGNEEDDIDVLQSELQCAEQQALDSLPAEGTDAFNEDDDDGVCSNGAAVISGLSPGYVQHATGGERV</sequence>
<dbReference type="InterPro" id="IPR001660">
    <property type="entry name" value="SAM"/>
</dbReference>
<feature type="region of interest" description="Disordered" evidence="1">
    <location>
        <begin position="1066"/>
        <end position="1090"/>
    </location>
</feature>
<feature type="compositionally biased region" description="Acidic residues" evidence="1">
    <location>
        <begin position="523"/>
        <end position="540"/>
    </location>
</feature>
<dbReference type="OrthoDB" id="422827at2759"/>